<proteinExistence type="predicted"/>
<accession>A0A383EQG1</accession>
<protein>
    <recommendedName>
        <fullName evidence="2">Alkyl hydroperoxide reductase subunit C/ Thiol specific antioxidant domain-containing protein</fullName>
    </recommendedName>
</protein>
<dbReference type="AlphaFoldDB" id="A0A383EQG1"/>
<evidence type="ECO:0000313" key="1">
    <source>
        <dbReference type="EMBL" id="SVE59097.1"/>
    </source>
</evidence>
<reference evidence="1" key="1">
    <citation type="submission" date="2018-05" db="EMBL/GenBank/DDBJ databases">
        <authorList>
            <person name="Lanie J.A."/>
            <person name="Ng W.-L."/>
            <person name="Kazmierczak K.M."/>
            <person name="Andrzejewski T.M."/>
            <person name="Davidsen T.M."/>
            <person name="Wayne K.J."/>
            <person name="Tettelin H."/>
            <person name="Glass J.I."/>
            <person name="Rusch D."/>
            <person name="Podicherti R."/>
            <person name="Tsui H.-C.T."/>
            <person name="Winkler M.E."/>
        </authorList>
    </citation>
    <scope>NUCLEOTIDE SEQUENCE</scope>
</reference>
<gene>
    <name evidence="1" type="ORF">METZ01_LOCUS511951</name>
</gene>
<dbReference type="Gene3D" id="3.40.30.10">
    <property type="entry name" value="Glutaredoxin"/>
    <property type="match status" value="1"/>
</dbReference>
<evidence type="ECO:0008006" key="2">
    <source>
        <dbReference type="Google" id="ProtNLM"/>
    </source>
</evidence>
<dbReference type="SUPFAM" id="SSF52833">
    <property type="entry name" value="Thioredoxin-like"/>
    <property type="match status" value="1"/>
</dbReference>
<sequence>MASYQARLAELEHLGAAVLAGTVDDKESTEAMIRDMGITFQIGYGLTESKLAEFDPWWGNNEHGRHPQPMEFLVLRGGTVFGSMYASGPVGRMGVDEVIESIKGRERRRILADDRINS</sequence>
<name>A0A383EQG1_9ZZZZ</name>
<dbReference type="InterPro" id="IPR036249">
    <property type="entry name" value="Thioredoxin-like_sf"/>
</dbReference>
<dbReference type="EMBL" id="UINC01227977">
    <property type="protein sequence ID" value="SVE59097.1"/>
    <property type="molecule type" value="Genomic_DNA"/>
</dbReference>
<organism evidence="1">
    <name type="scientific">marine metagenome</name>
    <dbReference type="NCBI Taxonomy" id="408172"/>
    <lineage>
        <taxon>unclassified sequences</taxon>
        <taxon>metagenomes</taxon>
        <taxon>ecological metagenomes</taxon>
    </lineage>
</organism>